<evidence type="ECO:0000313" key="1">
    <source>
        <dbReference type="EMBL" id="MDG3007270.1"/>
    </source>
</evidence>
<protein>
    <submittedName>
        <fullName evidence="1">Uncharacterized protein</fullName>
    </submittedName>
</protein>
<proteinExistence type="predicted"/>
<evidence type="ECO:0000313" key="2">
    <source>
        <dbReference type="Proteomes" id="UP001216907"/>
    </source>
</evidence>
<reference evidence="1 2" key="1">
    <citation type="submission" date="2023-03" db="EMBL/GenBank/DDBJ databases">
        <title>Paludisphaera mucosa sp. nov. a novel planctomycete from northern fen.</title>
        <authorList>
            <person name="Ivanova A."/>
        </authorList>
    </citation>
    <scope>NUCLEOTIDE SEQUENCE [LARGE SCALE GENOMIC DNA]</scope>
    <source>
        <strain evidence="1 2">Pla2</strain>
    </source>
</reference>
<accession>A0ABT6FIP6</accession>
<sequence>MKRPFALGDFVAFQLTSGRASRGVVIHKIMEKRQPTIFLIECEDRRRAFRFETELTLLAAVESDEAAANLPRFESPMASPVFASVGADD</sequence>
<dbReference type="RefSeq" id="WP_277863555.1">
    <property type="nucleotide sequence ID" value="NZ_JARRAG010000002.1"/>
</dbReference>
<gene>
    <name evidence="1" type="ORF">PZE19_26195</name>
</gene>
<organism evidence="1 2">
    <name type="scientific">Paludisphaera mucosa</name>
    <dbReference type="NCBI Taxonomy" id="3030827"/>
    <lineage>
        <taxon>Bacteria</taxon>
        <taxon>Pseudomonadati</taxon>
        <taxon>Planctomycetota</taxon>
        <taxon>Planctomycetia</taxon>
        <taxon>Isosphaerales</taxon>
        <taxon>Isosphaeraceae</taxon>
        <taxon>Paludisphaera</taxon>
    </lineage>
</organism>
<comment type="caution">
    <text evidence="1">The sequence shown here is derived from an EMBL/GenBank/DDBJ whole genome shotgun (WGS) entry which is preliminary data.</text>
</comment>
<dbReference type="Proteomes" id="UP001216907">
    <property type="component" value="Unassembled WGS sequence"/>
</dbReference>
<dbReference type="EMBL" id="JARRAG010000002">
    <property type="protein sequence ID" value="MDG3007270.1"/>
    <property type="molecule type" value="Genomic_DNA"/>
</dbReference>
<keyword evidence="2" id="KW-1185">Reference proteome</keyword>
<name>A0ABT6FIP6_9BACT</name>